<dbReference type="Proteomes" id="UP000245959">
    <property type="component" value="Unassembled WGS sequence"/>
</dbReference>
<dbReference type="InterPro" id="IPR046335">
    <property type="entry name" value="LacI/GalR-like_sensor"/>
</dbReference>
<dbReference type="InterPro" id="IPR036390">
    <property type="entry name" value="WH_DNA-bd_sf"/>
</dbReference>
<dbReference type="EMBL" id="QEKH01000024">
    <property type="protein sequence ID" value="PVY38798.1"/>
    <property type="molecule type" value="Genomic_DNA"/>
</dbReference>
<dbReference type="Gene3D" id="3.40.50.2300">
    <property type="match status" value="2"/>
</dbReference>
<dbReference type="AlphaFoldDB" id="A0A2U1AQZ1"/>
<dbReference type="GO" id="GO:0003700">
    <property type="term" value="F:DNA-binding transcription factor activity"/>
    <property type="evidence" value="ECO:0007669"/>
    <property type="project" value="InterPro"/>
</dbReference>
<keyword evidence="1" id="KW-0678">Repressor</keyword>
<keyword evidence="3" id="KW-0238">DNA-binding</keyword>
<evidence type="ECO:0000256" key="3">
    <source>
        <dbReference type="ARBA" id="ARBA00023125"/>
    </source>
</evidence>
<dbReference type="InterPro" id="IPR028082">
    <property type="entry name" value="Peripla_BP_I"/>
</dbReference>
<dbReference type="SUPFAM" id="SSF46785">
    <property type="entry name" value="Winged helix' DNA-binding domain"/>
    <property type="match status" value="1"/>
</dbReference>
<dbReference type="InterPro" id="IPR000524">
    <property type="entry name" value="Tscrpt_reg_HTH_GntR"/>
</dbReference>
<dbReference type="Pfam" id="PF00392">
    <property type="entry name" value="GntR"/>
    <property type="match status" value="1"/>
</dbReference>
<dbReference type="Gene3D" id="1.10.10.10">
    <property type="entry name" value="Winged helix-like DNA-binding domain superfamily/Winged helix DNA-binding domain"/>
    <property type="match status" value="1"/>
</dbReference>
<accession>A0A2U1AQZ1</accession>
<name>A0A2U1AQZ1_9BACT</name>
<dbReference type="GO" id="GO:0000976">
    <property type="term" value="F:transcription cis-regulatory region binding"/>
    <property type="evidence" value="ECO:0007669"/>
    <property type="project" value="TreeGrafter"/>
</dbReference>
<dbReference type="Pfam" id="PF13377">
    <property type="entry name" value="Peripla_BP_3"/>
    <property type="match status" value="1"/>
</dbReference>
<dbReference type="PANTHER" id="PTHR30146">
    <property type="entry name" value="LACI-RELATED TRANSCRIPTIONAL REPRESSOR"/>
    <property type="match status" value="1"/>
</dbReference>
<dbReference type="PANTHER" id="PTHR30146:SF148">
    <property type="entry name" value="HTH-TYPE TRANSCRIPTIONAL REPRESSOR PURR-RELATED"/>
    <property type="match status" value="1"/>
</dbReference>
<sequence length="415" mass="46574">MESVFYKYLSLQNDSIQFARQKPSLWLFWGILDDFCGFFGKKFVFRGMFRYNSQQMNLFTEGVGLMENKYESLRETLRQRAKREFAPGAKFPTQRALMAEYGVSLATVDRALRELVAEGILMRSQGRGTFVREETELRKPAGNQIALLLARNVTCNAHAFYAEILFEINDRLSAAGCSFAYFYTDESGTPRELVRHLTDGGRFRGAILINRIPEELAVELKRVGLPFVVVDNRIESPGVCCVTGENEAGAAAMVEYLIVRGHRRIGFVSTPLQTTFLERYIGYCNTLLAHGIAVDNAIVQRFFRYEEAERDLAKLLDCAEPPTAIFAANDTMGAAVYRVLRKRGLHIPGDISVAGFDGDYVGTQCVPRLTTVEVPRREMGRAAASALLRQIAGEKVESIVLPLKLIERESVFALT</sequence>
<evidence type="ECO:0000256" key="2">
    <source>
        <dbReference type="ARBA" id="ARBA00023015"/>
    </source>
</evidence>
<protein>
    <submittedName>
        <fullName evidence="6">GntR family transcriptional regulator</fullName>
    </submittedName>
</protein>
<evidence type="ECO:0000259" key="5">
    <source>
        <dbReference type="PROSITE" id="PS50949"/>
    </source>
</evidence>
<keyword evidence="7" id="KW-1185">Reference proteome</keyword>
<evidence type="ECO:0000256" key="4">
    <source>
        <dbReference type="ARBA" id="ARBA00023163"/>
    </source>
</evidence>
<organism evidence="6 7">
    <name type="scientific">Victivallis vadensis</name>
    <dbReference type="NCBI Taxonomy" id="172901"/>
    <lineage>
        <taxon>Bacteria</taxon>
        <taxon>Pseudomonadati</taxon>
        <taxon>Lentisphaerota</taxon>
        <taxon>Lentisphaeria</taxon>
        <taxon>Victivallales</taxon>
        <taxon>Victivallaceae</taxon>
        <taxon>Victivallis</taxon>
    </lineage>
</organism>
<proteinExistence type="predicted"/>
<keyword evidence="4" id="KW-0804">Transcription</keyword>
<dbReference type="OrthoDB" id="2026446at2"/>
<dbReference type="InterPro" id="IPR036388">
    <property type="entry name" value="WH-like_DNA-bd_sf"/>
</dbReference>
<comment type="caution">
    <text evidence="6">The sequence shown here is derived from an EMBL/GenBank/DDBJ whole genome shotgun (WGS) entry which is preliminary data.</text>
</comment>
<dbReference type="CDD" id="cd07377">
    <property type="entry name" value="WHTH_GntR"/>
    <property type="match status" value="1"/>
</dbReference>
<dbReference type="CDD" id="cd06267">
    <property type="entry name" value="PBP1_LacI_sugar_binding-like"/>
    <property type="match status" value="1"/>
</dbReference>
<dbReference type="PROSITE" id="PS50949">
    <property type="entry name" value="HTH_GNTR"/>
    <property type="match status" value="1"/>
</dbReference>
<feature type="domain" description="HTH gntR-type" evidence="5">
    <location>
        <begin position="67"/>
        <end position="134"/>
    </location>
</feature>
<dbReference type="SUPFAM" id="SSF53822">
    <property type="entry name" value="Periplasmic binding protein-like I"/>
    <property type="match status" value="1"/>
</dbReference>
<evidence type="ECO:0000313" key="6">
    <source>
        <dbReference type="EMBL" id="PVY38798.1"/>
    </source>
</evidence>
<evidence type="ECO:0000256" key="1">
    <source>
        <dbReference type="ARBA" id="ARBA00022491"/>
    </source>
</evidence>
<evidence type="ECO:0000313" key="7">
    <source>
        <dbReference type="Proteomes" id="UP000245959"/>
    </source>
</evidence>
<dbReference type="SMART" id="SM00345">
    <property type="entry name" value="HTH_GNTR"/>
    <property type="match status" value="1"/>
</dbReference>
<gene>
    <name evidence="6" type="ORF">C8D82_12434</name>
</gene>
<keyword evidence="2" id="KW-0805">Transcription regulation</keyword>
<reference evidence="6 7" key="1">
    <citation type="submission" date="2018-04" db="EMBL/GenBank/DDBJ databases">
        <title>Genomic Encyclopedia of Type Strains, Phase IV (KMG-IV): sequencing the most valuable type-strain genomes for metagenomic binning, comparative biology and taxonomic classification.</title>
        <authorList>
            <person name="Goeker M."/>
        </authorList>
    </citation>
    <scope>NUCLEOTIDE SEQUENCE [LARGE SCALE GENOMIC DNA]</scope>
    <source>
        <strain evidence="6 7">DSM 14823</strain>
    </source>
</reference>